<accession>A0A9W9CSP5</accession>
<dbReference type="PANTHER" id="PTHR37783">
    <property type="entry name" value="MEMBRANE PROTEIN, PUTATIVE (AFU_ORTHOLOGUE AFUA_1G04315)-RELATED"/>
    <property type="match status" value="1"/>
</dbReference>
<dbReference type="OrthoDB" id="5553410at2759"/>
<dbReference type="EMBL" id="JAPEVB010000006">
    <property type="protein sequence ID" value="KAJ4386411.1"/>
    <property type="molecule type" value="Genomic_DNA"/>
</dbReference>
<name>A0A9W9CSP5_9PEZI</name>
<evidence type="ECO:0000313" key="3">
    <source>
        <dbReference type="Proteomes" id="UP001140453"/>
    </source>
</evidence>
<protein>
    <submittedName>
        <fullName evidence="2">Uncharacterized protein</fullName>
    </submittedName>
</protein>
<keyword evidence="1" id="KW-0472">Membrane</keyword>
<reference evidence="2" key="1">
    <citation type="submission" date="2022-10" db="EMBL/GenBank/DDBJ databases">
        <title>Tapping the CABI collections for fungal endophytes: first genome assemblies for Collariella, Neodidymelliopsis, Ascochyta clinopodiicola, Didymella pomorum, Didymosphaeria variabile, Neocosmospora piperis and Neocucurbitaria cava.</title>
        <authorList>
            <person name="Hill R."/>
        </authorList>
    </citation>
    <scope>NUCLEOTIDE SEQUENCE</scope>
    <source>
        <strain evidence="2">IMI 355082</strain>
    </source>
</reference>
<comment type="caution">
    <text evidence="2">The sequence shown here is derived from an EMBL/GenBank/DDBJ whole genome shotgun (WGS) entry which is preliminary data.</text>
</comment>
<dbReference type="AlphaFoldDB" id="A0A9W9CSP5"/>
<sequence>MSSSTTTPVRVTTFPLRQRHLTVTAICATVMFLSSRRAFVEPGSPLYDYALKSVNPSTVRNVQDWLFRFLFYIHGAEVPLFAALKLRKHGVSLFSGLGLKWLTAVFLGGKATWDLFAHAVKLEAAKKV</sequence>
<organism evidence="2 3">
    <name type="scientific">Gnomoniopsis smithogilvyi</name>
    <dbReference type="NCBI Taxonomy" id="1191159"/>
    <lineage>
        <taxon>Eukaryota</taxon>
        <taxon>Fungi</taxon>
        <taxon>Dikarya</taxon>
        <taxon>Ascomycota</taxon>
        <taxon>Pezizomycotina</taxon>
        <taxon>Sordariomycetes</taxon>
        <taxon>Sordariomycetidae</taxon>
        <taxon>Diaporthales</taxon>
        <taxon>Gnomoniaceae</taxon>
        <taxon>Gnomoniopsis</taxon>
    </lineage>
</organism>
<keyword evidence="1" id="KW-0812">Transmembrane</keyword>
<evidence type="ECO:0000313" key="2">
    <source>
        <dbReference type="EMBL" id="KAJ4386411.1"/>
    </source>
</evidence>
<dbReference type="PANTHER" id="PTHR37783:SF1">
    <property type="entry name" value="MEMBRANE PROTEIN, PUTATIVE (AFU_ORTHOLOGUE AFUA_1G04315)-RELATED"/>
    <property type="match status" value="1"/>
</dbReference>
<gene>
    <name evidence="2" type="ORF">N0V93_009306</name>
</gene>
<feature type="transmembrane region" description="Helical" evidence="1">
    <location>
        <begin position="21"/>
        <end position="39"/>
    </location>
</feature>
<dbReference type="Proteomes" id="UP001140453">
    <property type="component" value="Unassembled WGS sequence"/>
</dbReference>
<evidence type="ECO:0000256" key="1">
    <source>
        <dbReference type="SAM" id="Phobius"/>
    </source>
</evidence>
<proteinExistence type="predicted"/>
<feature type="transmembrane region" description="Helical" evidence="1">
    <location>
        <begin position="65"/>
        <end position="84"/>
    </location>
</feature>
<keyword evidence="1" id="KW-1133">Transmembrane helix</keyword>
<keyword evidence="3" id="KW-1185">Reference proteome</keyword>